<feature type="region of interest" description="Disordered" evidence="1">
    <location>
        <begin position="116"/>
        <end position="142"/>
    </location>
</feature>
<gene>
    <name evidence="3" type="ORF">DILT_LOCUS8770</name>
</gene>
<evidence type="ECO:0000256" key="2">
    <source>
        <dbReference type="SAM" id="Phobius"/>
    </source>
</evidence>
<proteinExistence type="predicted"/>
<evidence type="ECO:0000313" key="3">
    <source>
        <dbReference type="EMBL" id="VDN12939.1"/>
    </source>
</evidence>
<feature type="region of interest" description="Disordered" evidence="1">
    <location>
        <begin position="163"/>
        <end position="186"/>
    </location>
</feature>
<accession>A0A3P7NVS4</accession>
<organism evidence="3 4">
    <name type="scientific">Dibothriocephalus latus</name>
    <name type="common">Fish tapeworm</name>
    <name type="synonym">Diphyllobothrium latum</name>
    <dbReference type="NCBI Taxonomy" id="60516"/>
    <lineage>
        <taxon>Eukaryota</taxon>
        <taxon>Metazoa</taxon>
        <taxon>Spiralia</taxon>
        <taxon>Lophotrochozoa</taxon>
        <taxon>Platyhelminthes</taxon>
        <taxon>Cestoda</taxon>
        <taxon>Eucestoda</taxon>
        <taxon>Diphyllobothriidea</taxon>
        <taxon>Diphyllobothriidae</taxon>
        <taxon>Dibothriocephalus</taxon>
    </lineage>
</organism>
<keyword evidence="2" id="KW-0472">Membrane</keyword>
<name>A0A3P7NVS4_DIBLA</name>
<feature type="compositionally biased region" description="Polar residues" evidence="1">
    <location>
        <begin position="320"/>
        <end position="335"/>
    </location>
</feature>
<feature type="transmembrane region" description="Helical" evidence="2">
    <location>
        <begin position="58"/>
        <end position="80"/>
    </location>
</feature>
<feature type="compositionally biased region" description="Basic and acidic residues" evidence="1">
    <location>
        <begin position="336"/>
        <end position="345"/>
    </location>
</feature>
<feature type="transmembrane region" description="Helical" evidence="2">
    <location>
        <begin position="195"/>
        <end position="222"/>
    </location>
</feature>
<evidence type="ECO:0000313" key="4">
    <source>
        <dbReference type="Proteomes" id="UP000281553"/>
    </source>
</evidence>
<protein>
    <submittedName>
        <fullName evidence="3">Uncharacterized protein</fullName>
    </submittedName>
</protein>
<dbReference type="Proteomes" id="UP000281553">
    <property type="component" value="Unassembled WGS sequence"/>
</dbReference>
<keyword evidence="2" id="KW-1133">Transmembrane helix</keyword>
<sequence length="345" mass="38523">MCDDHRGPQFQPSCPIAAAWVANSDFGSNLPKELRFQIEEYELDNATAVDEFVLLMKMVSTTLLLGLLVAILCPLCTMIADHRYEKRKLQKHREKQKAIESLLTLKLDVEKEAKARTAAATENADEGERATAPSVSRHTRSARQSMAMISDIMRAQALKRASSHTLGEVGPRGRPTEAMGGNTSEKTMSGRKTEFLLLLVSQLLLLFLLIVFLFHLPFLLLLPPHCLLPPTPALNSPSPSDLDLFLFIPDSPTCPASSSSGPSYFKFVLSRFSLNTMTLRVLLSFTPSDEMLENRPERKSSYCRVSLASESHPLPRHGDTTSNQNFRTHIMQPSNHRSDSAFDRR</sequence>
<keyword evidence="4" id="KW-1185">Reference proteome</keyword>
<keyword evidence="2" id="KW-0812">Transmembrane</keyword>
<dbReference type="AlphaFoldDB" id="A0A3P7NVS4"/>
<dbReference type="EMBL" id="UYRU01055155">
    <property type="protein sequence ID" value="VDN12939.1"/>
    <property type="molecule type" value="Genomic_DNA"/>
</dbReference>
<evidence type="ECO:0000256" key="1">
    <source>
        <dbReference type="SAM" id="MobiDB-lite"/>
    </source>
</evidence>
<feature type="region of interest" description="Disordered" evidence="1">
    <location>
        <begin position="310"/>
        <end position="345"/>
    </location>
</feature>
<reference evidence="3 4" key="1">
    <citation type="submission" date="2018-11" db="EMBL/GenBank/DDBJ databases">
        <authorList>
            <consortium name="Pathogen Informatics"/>
        </authorList>
    </citation>
    <scope>NUCLEOTIDE SEQUENCE [LARGE SCALE GENOMIC DNA]</scope>
</reference>